<feature type="compositionally biased region" description="Low complexity" evidence="1">
    <location>
        <begin position="483"/>
        <end position="493"/>
    </location>
</feature>
<dbReference type="InterPro" id="IPR032397">
    <property type="entry name" value="RHD_dimer"/>
</dbReference>
<organism evidence="3 4">
    <name type="scientific">Dermatophagoides farinae</name>
    <name type="common">American house dust mite</name>
    <dbReference type="NCBI Taxonomy" id="6954"/>
    <lineage>
        <taxon>Eukaryota</taxon>
        <taxon>Metazoa</taxon>
        <taxon>Ecdysozoa</taxon>
        <taxon>Arthropoda</taxon>
        <taxon>Chelicerata</taxon>
        <taxon>Arachnida</taxon>
        <taxon>Acari</taxon>
        <taxon>Acariformes</taxon>
        <taxon>Sarcoptiformes</taxon>
        <taxon>Astigmata</taxon>
        <taxon>Psoroptidia</taxon>
        <taxon>Analgoidea</taxon>
        <taxon>Pyroglyphidae</taxon>
        <taxon>Dermatophagoidinae</taxon>
        <taxon>Dermatophagoides</taxon>
    </lineage>
</organism>
<dbReference type="GO" id="GO:0048935">
    <property type="term" value="P:peripheral nervous system neuron development"/>
    <property type="evidence" value="ECO:0007669"/>
    <property type="project" value="UniProtKB-ARBA"/>
</dbReference>
<dbReference type="EMBL" id="ASGP02000001">
    <property type="protein sequence ID" value="KAH9526584.1"/>
    <property type="molecule type" value="Genomic_DNA"/>
</dbReference>
<dbReference type="InterPro" id="IPR013783">
    <property type="entry name" value="Ig-like_fold"/>
</dbReference>
<dbReference type="Gene3D" id="2.60.40.340">
    <property type="entry name" value="Rel homology domain (RHD), DNA-binding domain"/>
    <property type="match status" value="1"/>
</dbReference>
<accession>A0A922L8J7</accession>
<dbReference type="AlphaFoldDB" id="A0A922L8J7"/>
<dbReference type="PANTHER" id="PTHR24169">
    <property type="entry name" value="NUCLEAR FACTOR NF-KAPPA-B PROTEIN"/>
    <property type="match status" value="1"/>
</dbReference>
<dbReference type="GO" id="GO:0005737">
    <property type="term" value="C:cytoplasm"/>
    <property type="evidence" value="ECO:0007669"/>
    <property type="project" value="InterPro"/>
</dbReference>
<dbReference type="InterPro" id="IPR011539">
    <property type="entry name" value="RHD_DNA_bind_dom"/>
</dbReference>
<dbReference type="InterPro" id="IPR008967">
    <property type="entry name" value="p53-like_TF_DNA-bd_sf"/>
</dbReference>
<feature type="compositionally biased region" description="Low complexity" evidence="1">
    <location>
        <begin position="336"/>
        <end position="354"/>
    </location>
</feature>
<evidence type="ECO:0000313" key="3">
    <source>
        <dbReference type="EMBL" id="KAH9526584.1"/>
    </source>
</evidence>
<protein>
    <recommendedName>
        <fullName evidence="2">RHD domain-containing protein</fullName>
    </recommendedName>
</protein>
<feature type="compositionally biased region" description="Low complexity" evidence="1">
    <location>
        <begin position="524"/>
        <end position="548"/>
    </location>
</feature>
<dbReference type="InterPro" id="IPR030492">
    <property type="entry name" value="RHD_CS"/>
</dbReference>
<feature type="region of interest" description="Disordered" evidence="1">
    <location>
        <begin position="507"/>
        <end position="549"/>
    </location>
</feature>
<feature type="region of interest" description="Disordered" evidence="1">
    <location>
        <begin position="336"/>
        <end position="441"/>
    </location>
</feature>
<dbReference type="GO" id="GO:0035206">
    <property type="term" value="P:regulation of hemocyte proliferation"/>
    <property type="evidence" value="ECO:0007669"/>
    <property type="project" value="UniProtKB-ARBA"/>
</dbReference>
<dbReference type="GO" id="GO:0005654">
    <property type="term" value="C:nucleoplasm"/>
    <property type="evidence" value="ECO:0007669"/>
    <property type="project" value="UniProtKB-ARBA"/>
</dbReference>
<dbReference type="InterPro" id="IPR037059">
    <property type="entry name" value="RHD_DNA_bind_dom_sf"/>
</dbReference>
<dbReference type="GO" id="GO:0045944">
    <property type="term" value="P:positive regulation of transcription by RNA polymerase II"/>
    <property type="evidence" value="ECO:0007669"/>
    <property type="project" value="TreeGrafter"/>
</dbReference>
<dbReference type="PROSITE" id="PS01204">
    <property type="entry name" value="REL_1"/>
    <property type="match status" value="1"/>
</dbReference>
<dbReference type="GO" id="GO:0038061">
    <property type="term" value="P:non-canonical NF-kappaB signal transduction"/>
    <property type="evidence" value="ECO:0007669"/>
    <property type="project" value="TreeGrafter"/>
</dbReference>
<dbReference type="CDD" id="cd07887">
    <property type="entry name" value="RHD-n_Dorsal_Dif"/>
    <property type="match status" value="1"/>
</dbReference>
<dbReference type="SMART" id="SM00429">
    <property type="entry name" value="IPT"/>
    <property type="match status" value="1"/>
</dbReference>
<dbReference type="SUPFAM" id="SSF81296">
    <property type="entry name" value="E set domains"/>
    <property type="match status" value="1"/>
</dbReference>
<evidence type="ECO:0000313" key="4">
    <source>
        <dbReference type="Proteomes" id="UP000790347"/>
    </source>
</evidence>
<dbReference type="InterPro" id="IPR000451">
    <property type="entry name" value="NFkB/Dor"/>
</dbReference>
<reference evidence="3" key="2">
    <citation type="journal article" date="2022" name="Res Sq">
        <title>Comparative Genomics Reveals Insights into the Divergent Evolution of Astigmatic Mites and Household Pest Adaptations.</title>
        <authorList>
            <person name="Xiong Q."/>
            <person name="Wan A.T.-Y."/>
            <person name="Liu X.-Y."/>
            <person name="Fung C.S.-H."/>
            <person name="Xiao X."/>
            <person name="Malainual N."/>
            <person name="Hou J."/>
            <person name="Wang L."/>
            <person name="Wang M."/>
            <person name="Yang K."/>
            <person name="Cui Y."/>
            <person name="Leung E."/>
            <person name="Nong W."/>
            <person name="Shin S.-K."/>
            <person name="Au S."/>
            <person name="Jeong K.Y."/>
            <person name="Chew F.T."/>
            <person name="Hui J."/>
            <person name="Leung T.F."/>
            <person name="Tungtrongchitr A."/>
            <person name="Zhong N."/>
            <person name="Liu Z."/>
            <person name="Tsui S."/>
        </authorList>
    </citation>
    <scope>NUCLEOTIDE SEQUENCE</scope>
    <source>
        <strain evidence="3">Derf</strain>
        <tissue evidence="3">Whole organism</tissue>
    </source>
</reference>
<dbReference type="GO" id="GO:0000978">
    <property type="term" value="F:RNA polymerase II cis-regulatory region sequence-specific DNA binding"/>
    <property type="evidence" value="ECO:0007669"/>
    <property type="project" value="TreeGrafter"/>
</dbReference>
<dbReference type="FunFam" id="2.60.40.340:FF:000006">
    <property type="entry name" value="Dorsal isoform 1-B"/>
    <property type="match status" value="1"/>
</dbReference>
<proteinExistence type="predicted"/>
<name>A0A922L8J7_DERFA</name>
<dbReference type="PANTHER" id="PTHR24169:SF25">
    <property type="entry name" value="DORSAL-RELATED IMMUNITY FACTOR DIF-RELATED"/>
    <property type="match status" value="1"/>
</dbReference>
<dbReference type="Pfam" id="PF16179">
    <property type="entry name" value="RHD_dimer"/>
    <property type="match status" value="1"/>
</dbReference>
<gene>
    <name evidence="3" type="ORF">DERF_000659</name>
</gene>
<dbReference type="InterPro" id="IPR002909">
    <property type="entry name" value="IPT_dom"/>
</dbReference>
<evidence type="ECO:0000259" key="2">
    <source>
        <dbReference type="PROSITE" id="PS50254"/>
    </source>
</evidence>
<dbReference type="Gene3D" id="2.60.40.10">
    <property type="entry name" value="Immunoglobulins"/>
    <property type="match status" value="1"/>
</dbReference>
<keyword evidence="4" id="KW-1185">Reference proteome</keyword>
<dbReference type="PROSITE" id="PS50254">
    <property type="entry name" value="REL_2"/>
    <property type="match status" value="1"/>
</dbReference>
<dbReference type="GO" id="GO:0000981">
    <property type="term" value="F:DNA-binding transcription factor activity, RNA polymerase II-specific"/>
    <property type="evidence" value="ECO:0007669"/>
    <property type="project" value="TreeGrafter"/>
</dbReference>
<dbReference type="GO" id="GO:0045087">
    <property type="term" value="P:innate immune response"/>
    <property type="evidence" value="ECO:0007669"/>
    <property type="project" value="TreeGrafter"/>
</dbReference>
<dbReference type="InterPro" id="IPR014756">
    <property type="entry name" value="Ig_E-set"/>
</dbReference>
<dbReference type="GO" id="GO:0033554">
    <property type="term" value="P:cellular response to stress"/>
    <property type="evidence" value="ECO:0007669"/>
    <property type="project" value="TreeGrafter"/>
</dbReference>
<evidence type="ECO:0000256" key="1">
    <source>
        <dbReference type="SAM" id="MobiDB-lite"/>
    </source>
</evidence>
<dbReference type="Pfam" id="PF00554">
    <property type="entry name" value="RHD_DNA_bind"/>
    <property type="match status" value="1"/>
</dbReference>
<feature type="region of interest" description="Disordered" evidence="1">
    <location>
        <begin position="472"/>
        <end position="493"/>
    </location>
</feature>
<dbReference type="GO" id="GO:0007249">
    <property type="term" value="P:canonical NF-kappaB signal transduction"/>
    <property type="evidence" value="ECO:0007669"/>
    <property type="project" value="UniProtKB-ARBA"/>
</dbReference>
<dbReference type="GO" id="GO:0034097">
    <property type="term" value="P:response to cytokine"/>
    <property type="evidence" value="ECO:0007669"/>
    <property type="project" value="TreeGrafter"/>
</dbReference>
<comment type="caution">
    <text evidence="3">The sequence shown here is derived from an EMBL/GenBank/DDBJ whole genome shotgun (WGS) entry which is preliminary data.</text>
</comment>
<feature type="domain" description="RHD" evidence="2">
    <location>
        <begin position="19"/>
        <end position="199"/>
    </location>
</feature>
<dbReference type="FunFam" id="2.60.40.10:FF:000046">
    <property type="entry name" value="Nuclear factor NF-kappa-B p105 subunit"/>
    <property type="match status" value="1"/>
</dbReference>
<feature type="compositionally biased region" description="Basic residues" evidence="1">
    <location>
        <begin position="473"/>
        <end position="482"/>
    </location>
</feature>
<dbReference type="GO" id="GO:0002225">
    <property type="term" value="P:positive regulation of antimicrobial peptide production"/>
    <property type="evidence" value="ECO:0007669"/>
    <property type="project" value="UniProtKB-ARBA"/>
</dbReference>
<dbReference type="GO" id="GO:0008063">
    <property type="term" value="P:Toll signaling pathway"/>
    <property type="evidence" value="ECO:0007669"/>
    <property type="project" value="UniProtKB-ARBA"/>
</dbReference>
<reference evidence="3" key="1">
    <citation type="submission" date="2013-05" db="EMBL/GenBank/DDBJ databases">
        <authorList>
            <person name="Yim A.K.Y."/>
            <person name="Chan T.F."/>
            <person name="Ji K.M."/>
            <person name="Liu X.Y."/>
            <person name="Zhou J.W."/>
            <person name="Li R.Q."/>
            <person name="Yang K.Y."/>
            <person name="Li J."/>
            <person name="Li M."/>
            <person name="Law P.T.W."/>
            <person name="Wu Y.L."/>
            <person name="Cai Z.L."/>
            <person name="Qin H."/>
            <person name="Bao Y."/>
            <person name="Leung R.K.K."/>
            <person name="Ng P.K.S."/>
            <person name="Zou J."/>
            <person name="Zhong X.J."/>
            <person name="Ran P.X."/>
            <person name="Zhong N.S."/>
            <person name="Liu Z.G."/>
            <person name="Tsui S.K.W."/>
        </authorList>
    </citation>
    <scope>NUCLEOTIDE SEQUENCE</scope>
    <source>
        <strain evidence="3">Derf</strain>
        <tissue evidence="3">Whole organism</tissue>
    </source>
</reference>
<dbReference type="SUPFAM" id="SSF49417">
    <property type="entry name" value="p53-like transcription factors"/>
    <property type="match status" value="1"/>
</dbReference>
<sequence length="726" mass="80202">MATTTKTTSTTSTNGSSSSLKPFVRIIEQPAKCAIRFRYECEGRSAGSIPGVNATPENKTFPTIQVCNYHGKAVVVVSCVTKEPPYRPHPHNLVGKEGCKKGVCTLVIDNNAEMTCTFTSLGIQCVKRNKIEESLKLREMIKVDPFRTGFAHRTQASSIDLNCLRLCFQVFVEGPEKGKFTVQLPPVVSDAIYDKKAMAELIIVKLSHYSAPCTGGKEIILLCDRVAKDDIQVRFVQEGNNQQGIIWEAYGEFLANDVHKQVAISLRTPKYFDENISQPVTINIQLRRPSDGCLSLPRSFQITPRELDPDGLVRKRHKRLKEENYDLLQEYIQLASRQQQQPQQKSSPQHQPSSKLLTTIPTTSSNAVPPSTGIAIKREMSPGPAAMQSSSSYSATSSTAAEQQQFQFIHHHSSSPQYVMSDSSMSPSSRPPSQYQYQDHQSSNHVILPTAYNTSSSPSNSYEATPITNQHHQLLHHHHHHPQSTQQSSSSSMAYALAAAAAALVNNGGGTSGQSPSQFHHQQKSSPNHHSSSSPVTTHQHLQQQQQQEIPNEVMERFDSLDIDSSELIPDLDFNSNTMLSLMMDTSSGLSLNLSDSFNDITNNNNNNAMINGNNNSSAILAHSNNDELSTTSANRNNKLKLNLLQNVNECNNNTMMMIGQSLDTPIIEMIMNNDNTATTTTTTTNAIQIADSSSTVNNNNNNQQQQQQMFSALDLDNNNHITHLN</sequence>
<dbReference type="Proteomes" id="UP000790347">
    <property type="component" value="Unassembled WGS sequence"/>
</dbReference>
<dbReference type="PRINTS" id="PR00057">
    <property type="entry name" value="NFKBTNSCPFCT"/>
</dbReference>
<feature type="compositionally biased region" description="Low complexity" evidence="1">
    <location>
        <begin position="385"/>
        <end position="439"/>
    </location>
</feature>
<feature type="compositionally biased region" description="Polar residues" evidence="1">
    <location>
        <begin position="355"/>
        <end position="369"/>
    </location>
</feature>